<comment type="caution">
    <text evidence="3">The sequence shown here is derived from an EMBL/GenBank/DDBJ whole genome shotgun (WGS) entry which is preliminary data.</text>
</comment>
<dbReference type="InterPro" id="IPR037507">
    <property type="entry name" value="Ribosomal_mL59"/>
</dbReference>
<evidence type="ECO:0000313" key="4">
    <source>
        <dbReference type="Proteomes" id="UP000279236"/>
    </source>
</evidence>
<accession>A0A427XFW7</accession>
<evidence type="ECO:0000313" key="3">
    <source>
        <dbReference type="EMBL" id="RSH77799.1"/>
    </source>
</evidence>
<name>A0A427XFW7_9TREE</name>
<feature type="compositionally biased region" description="Basic and acidic residues" evidence="1">
    <location>
        <begin position="165"/>
        <end position="201"/>
    </location>
</feature>
<protein>
    <recommendedName>
        <fullName evidence="2">Large ribosomal subunit protein mL59 domain-containing protein</fullName>
    </recommendedName>
</protein>
<dbReference type="OrthoDB" id="18529at2759"/>
<dbReference type="GO" id="GO:0005762">
    <property type="term" value="C:mitochondrial large ribosomal subunit"/>
    <property type="evidence" value="ECO:0007669"/>
    <property type="project" value="InterPro"/>
</dbReference>
<dbReference type="AlphaFoldDB" id="A0A427XFW7"/>
<dbReference type="Pfam" id="PF18126">
    <property type="entry name" value="Mitoc_mL59"/>
    <property type="match status" value="1"/>
</dbReference>
<gene>
    <name evidence="3" type="ORF">EHS24_002859</name>
</gene>
<dbReference type="InterPro" id="IPR040922">
    <property type="entry name" value="Ribosomal_mL59_dom"/>
</dbReference>
<evidence type="ECO:0000256" key="1">
    <source>
        <dbReference type="SAM" id="MobiDB-lite"/>
    </source>
</evidence>
<feature type="domain" description="Large ribosomal subunit protein mL59" evidence="2">
    <location>
        <begin position="60"/>
        <end position="193"/>
    </location>
</feature>
<evidence type="ECO:0000259" key="2">
    <source>
        <dbReference type="Pfam" id="PF18126"/>
    </source>
</evidence>
<dbReference type="GO" id="GO:0003735">
    <property type="term" value="F:structural constituent of ribosome"/>
    <property type="evidence" value="ECO:0007669"/>
    <property type="project" value="InterPro"/>
</dbReference>
<dbReference type="Proteomes" id="UP000279236">
    <property type="component" value="Unassembled WGS sequence"/>
</dbReference>
<dbReference type="PANTHER" id="PTHR28041">
    <property type="entry name" value="54S RIBOSOMAL PROTEIN L25, MITOCHONDRIAL"/>
    <property type="match status" value="1"/>
</dbReference>
<organism evidence="3 4">
    <name type="scientific">Apiotrichum porosum</name>
    <dbReference type="NCBI Taxonomy" id="105984"/>
    <lineage>
        <taxon>Eukaryota</taxon>
        <taxon>Fungi</taxon>
        <taxon>Dikarya</taxon>
        <taxon>Basidiomycota</taxon>
        <taxon>Agaricomycotina</taxon>
        <taxon>Tremellomycetes</taxon>
        <taxon>Trichosporonales</taxon>
        <taxon>Trichosporonaceae</taxon>
        <taxon>Apiotrichum</taxon>
    </lineage>
</organism>
<reference evidence="3 4" key="1">
    <citation type="submission" date="2018-11" db="EMBL/GenBank/DDBJ databases">
        <title>Genome sequence of Apiotrichum porosum DSM 27194.</title>
        <authorList>
            <person name="Aliyu H."/>
            <person name="Gorte O."/>
            <person name="Ochsenreither K."/>
        </authorList>
    </citation>
    <scope>NUCLEOTIDE SEQUENCE [LARGE SCALE GENOMIC DNA]</scope>
    <source>
        <strain evidence="3 4">DSM 27194</strain>
    </source>
</reference>
<feature type="region of interest" description="Disordered" evidence="1">
    <location>
        <begin position="160"/>
        <end position="208"/>
    </location>
</feature>
<dbReference type="RefSeq" id="XP_028472946.1">
    <property type="nucleotide sequence ID" value="XM_028618579.1"/>
</dbReference>
<proteinExistence type="predicted"/>
<keyword evidence="4" id="KW-1185">Reference proteome</keyword>
<sequence length="208" mass="23503">MFLRRLFSSVPARTNTGVASIAGNPSYLPSASLPQTLLRHIDREVRIAKEDAAKSGIELTSPLNIRNPFLVHSHKKLIPGLRHDISVDEMTSRIQIPMVFPVRRQKKLLSQYPAEVLPPSPTNPLKSNLPIQLADGTVVAWVGEWKEAVKTSLYPRRKKMFKGTTAERTRRTRDAQRAERMAGMEKRVADWRETKKAEKAKAKSSLPF</sequence>
<dbReference type="GeneID" id="39587402"/>
<dbReference type="EMBL" id="RSCE01000014">
    <property type="protein sequence ID" value="RSH77799.1"/>
    <property type="molecule type" value="Genomic_DNA"/>
</dbReference>
<dbReference type="STRING" id="105984.A0A427XFW7"/>
<dbReference type="PANTHER" id="PTHR28041:SF1">
    <property type="entry name" value="LARGE RIBOSOMAL SUBUNIT PROTEIN ML59"/>
    <property type="match status" value="1"/>
</dbReference>